<reference evidence="2 3" key="1">
    <citation type="submission" date="2020-07" db="EMBL/GenBank/DDBJ databases">
        <authorList>
            <person name="Feng X."/>
        </authorList>
    </citation>
    <scope>NUCLEOTIDE SEQUENCE [LARGE SCALE GENOMIC DNA]</scope>
    <source>
        <strain evidence="2 3">JCM14086</strain>
    </source>
</reference>
<dbReference type="RefSeq" id="WP_185694130.1">
    <property type="nucleotide sequence ID" value="NZ_JACHVA010000127.1"/>
</dbReference>
<evidence type="ECO:0000259" key="1">
    <source>
        <dbReference type="Pfam" id="PF22526"/>
    </source>
</evidence>
<keyword evidence="3" id="KW-1185">Reference proteome</keyword>
<organism evidence="2 3">
    <name type="scientific">Puniceicoccus vermicola</name>
    <dbReference type="NCBI Taxonomy" id="388746"/>
    <lineage>
        <taxon>Bacteria</taxon>
        <taxon>Pseudomonadati</taxon>
        <taxon>Verrucomicrobiota</taxon>
        <taxon>Opitutia</taxon>
        <taxon>Puniceicoccales</taxon>
        <taxon>Puniceicoccaceae</taxon>
        <taxon>Puniceicoccus</taxon>
    </lineage>
</organism>
<accession>A0A7X1E7A0</accession>
<sequence>MKESGLNSSIIAYKKQLDIGEIQVAYTQLVKFVMALKTRFSNTLSDQFSFGGIFQGYMDYTYFYFANDDCRKRKLKFGLVLNHEEIRFEIWLLGQTKPVQEHYWNLLKSTKWIQGETIPKYSIFEHILIENPDFDDLSTLRETIEQRTVKTTDKILASLNQIEAVETPE</sequence>
<proteinExistence type="predicted"/>
<dbReference type="Pfam" id="PF22526">
    <property type="entry name" value="DUF7000"/>
    <property type="match status" value="1"/>
</dbReference>
<evidence type="ECO:0000313" key="2">
    <source>
        <dbReference type="EMBL" id="MBC2603502.1"/>
    </source>
</evidence>
<dbReference type="InterPro" id="IPR054269">
    <property type="entry name" value="DUF7000"/>
</dbReference>
<dbReference type="AlphaFoldDB" id="A0A7X1E7A0"/>
<name>A0A7X1E7A0_9BACT</name>
<gene>
    <name evidence="2" type="ORF">H5P30_17100</name>
</gene>
<protein>
    <recommendedName>
        <fullName evidence="1">DUF7000 domain-containing protein</fullName>
    </recommendedName>
</protein>
<comment type="caution">
    <text evidence="2">The sequence shown here is derived from an EMBL/GenBank/DDBJ whole genome shotgun (WGS) entry which is preliminary data.</text>
</comment>
<evidence type="ECO:0000313" key="3">
    <source>
        <dbReference type="Proteomes" id="UP000525652"/>
    </source>
</evidence>
<feature type="domain" description="DUF7000" evidence="1">
    <location>
        <begin position="6"/>
        <end position="157"/>
    </location>
</feature>
<dbReference type="Proteomes" id="UP000525652">
    <property type="component" value="Unassembled WGS sequence"/>
</dbReference>
<dbReference type="EMBL" id="JACHVA010000127">
    <property type="protein sequence ID" value="MBC2603502.1"/>
    <property type="molecule type" value="Genomic_DNA"/>
</dbReference>